<protein>
    <submittedName>
        <fullName evidence="2">Uncharacterized protein</fullName>
    </submittedName>
</protein>
<evidence type="ECO:0000313" key="2">
    <source>
        <dbReference type="EMBL" id="NGY62535.1"/>
    </source>
</evidence>
<dbReference type="Gene3D" id="2.60.120.380">
    <property type="match status" value="1"/>
</dbReference>
<dbReference type="AlphaFoldDB" id="A0A7C9VUB0"/>
<dbReference type="EMBL" id="JAAMPJ010000007">
    <property type="protein sequence ID" value="NGY62535.1"/>
    <property type="molecule type" value="Genomic_DNA"/>
</dbReference>
<comment type="caution">
    <text evidence="2">The sequence shown here is derived from an EMBL/GenBank/DDBJ whole genome shotgun (WGS) entry which is preliminary data.</text>
</comment>
<reference evidence="2 3" key="1">
    <citation type="submission" date="2020-03" db="EMBL/GenBank/DDBJ databases">
        <title>Isolation and identification of active actinomycetes.</title>
        <authorList>
            <person name="Sun X."/>
        </authorList>
    </citation>
    <scope>NUCLEOTIDE SEQUENCE [LARGE SCALE GENOMIC DNA]</scope>
    <source>
        <strain evidence="2 3">NEAU-D13</strain>
    </source>
</reference>
<gene>
    <name evidence="2" type="ORF">G7043_26790</name>
</gene>
<organism evidence="2 3">
    <name type="scientific">Lentzea alba</name>
    <dbReference type="NCBI Taxonomy" id="2714351"/>
    <lineage>
        <taxon>Bacteria</taxon>
        <taxon>Bacillati</taxon>
        <taxon>Actinomycetota</taxon>
        <taxon>Actinomycetes</taxon>
        <taxon>Pseudonocardiales</taxon>
        <taxon>Pseudonocardiaceae</taxon>
        <taxon>Lentzea</taxon>
    </lineage>
</organism>
<proteinExistence type="predicted"/>
<name>A0A7C9VUB0_9PSEU</name>
<evidence type="ECO:0000256" key="1">
    <source>
        <dbReference type="SAM" id="MobiDB-lite"/>
    </source>
</evidence>
<dbReference type="RefSeq" id="WP_166050045.1">
    <property type="nucleotide sequence ID" value="NZ_JAAMPJ010000007.1"/>
</dbReference>
<feature type="region of interest" description="Disordered" evidence="1">
    <location>
        <begin position="176"/>
        <end position="195"/>
    </location>
</feature>
<sequence length="745" mass="80762">MTATQAVAAPAKCETRCVHAKAELDRAPSLGETARISFEVTSDVDLKGVRIDADVPGIARWSTVPDGMSARDVASSVPTDFEKVGRATTTTDLSAGQTVRFQGAVQAVATGTLLISVRAVAPVNPELNSDTFVAAATIGADGKSSYLGSRAETGATQQIPAGVASTRATPWLAPAVAPAAQQRKPHSDDPPRAQAAPVCATGSWNYRDHTGTFRTSANFVVEAWDDDNGPDDLLGVALTDGNGAFRLCFPNDDFSGGADVYLKFVAQNGSWGVEFDDDPYNFRTATMNDVGDGRTLPFGAQQPTDPRYMRAVEAFDQINSASDWTPSDCWDADDHDCRRVDFNWRWDYNPANNHYLPNSDEVHLRANAPDFRSIVVHELGHAVMDDVYNDNFPNANCPSPHFINGESGASCAWSEGFPDWYQAAVFNDHEYRGDGFTVELENVTWGEPNWANGDGVEGRVAGALLDLADAHNEPHWDARTENPYTEIWQTFLRFRSSTFAEFWRQRGQAGFDVGPGPLAALYQNTIDYGFREPLGDYQTRTRPAPLQNQPHRYRVDTSVAFWSVVAIRPPANADYDLRLYDDPELRQLLAVSVAGQGEVDFIAIDTNQGGRPAGDFYPEVTHVNGTGDYRIQFANGANLLRPEEKFTMGDDNVVVARDHCVEAGTKFTVTATPDNASQDAQLFVMSSDGSRPVIASRAQAAASSTGHGPGEAEQVEFTAPGPALDCYSVVLVNKAGNGTYTLSVS</sequence>
<evidence type="ECO:0000313" key="3">
    <source>
        <dbReference type="Proteomes" id="UP000481360"/>
    </source>
</evidence>
<keyword evidence="3" id="KW-1185">Reference proteome</keyword>
<dbReference type="Proteomes" id="UP000481360">
    <property type="component" value="Unassembled WGS sequence"/>
</dbReference>
<accession>A0A7C9VUB0</accession>